<evidence type="ECO:0000256" key="1">
    <source>
        <dbReference type="SAM" id="MobiDB-lite"/>
    </source>
</evidence>
<sequence length="867" mass="93260">MHKSLGLQPLTLSHVTRGQGEGETWSSDSDSGITVDSHSPPSKTTPDSGICADQPSWSRPPPPPPPALRADSAVKPRAVSGGGKVGARVTSPEDEAERQRKQDYVRNTLLEYERQQRLQQQQHQQHTHQHQHHQQQQPHNDKLYAANVYSGQGEEGRLGHHDNTHPRDVIPNDYVPSRMVRKMADPSRHVGHVTDTADHVTYQDVYRGEGGGGGGDEGYGSVTTSLSSPLSSSLSSLTTESSTSSANGSHLRAGQGQPGSTRAQPVAGSGRLVLAKRGMLVKRRDLPPVEMTSQTMSLEERLRALTTIEEEDAVTQQGHGHTHLDPRTCSGSGSGLSSEGVYSVISKRHDRADRQGSNTDSSRPTPTSRSAISERDRGADRDYATSSLHRAVPVRVEPEGAAYLPARGSHGDCARGGNSGRQTAVSHRPRGEGSDSAGGRGEGTEGVRFKAGGGGVKLNGRGQFEIDYSYYLKASPSETNDYVNTFSPTFPRSHPDLPPPGECGEVFEDEGVAESDQPSPHPPPAYTQQGQGRYSGRTTPTSPRGGGYGLRHGGVMCSMPDLSLHRPPPRRHSADTDLDRDLDHDHERYTPRPQPSAGQPDLVTRRNLAPGSGYSSHSSGGRRAGQGDRNSCDVGSLYHLSDFSQTFPPAQGVVADRSSLNLGDLPRIHEQLRATSEMLLSSGKRHQFASSSDIYRLFQGQHNQHSSGFVQGRQPPHRHSFHNFSSPQSLHNFADVRSRVRASSGSSNGGRPGSNQPQSPTSGVTSRLPAQGPMRGDHNIVVSSDCVGFSPHLHAAPSPSPTPTPSRDSDNMYCSERDVSNVSGPGDVTQLSGQAEAQRLRQVLGQGQQFATDLIEDDEGEKLSTLV</sequence>
<keyword evidence="3" id="KW-1185">Reference proteome</keyword>
<feature type="compositionally biased region" description="Gly residues" evidence="1">
    <location>
        <begin position="208"/>
        <end position="218"/>
    </location>
</feature>
<proteinExistence type="predicted"/>
<feature type="compositionally biased region" description="Basic and acidic residues" evidence="1">
    <location>
        <begin position="572"/>
        <end position="590"/>
    </location>
</feature>
<protein>
    <submittedName>
        <fullName evidence="2">Uncharacterized protein</fullName>
    </submittedName>
</protein>
<feature type="compositionally biased region" description="Pro residues" evidence="1">
    <location>
        <begin position="58"/>
        <end position="67"/>
    </location>
</feature>
<feature type="compositionally biased region" description="Basic and acidic residues" evidence="1">
    <location>
        <begin position="154"/>
        <end position="170"/>
    </location>
</feature>
<feature type="region of interest" description="Disordered" evidence="1">
    <location>
        <begin position="204"/>
        <end position="270"/>
    </location>
</feature>
<feature type="region of interest" description="Disordered" evidence="1">
    <location>
        <begin position="1"/>
        <end position="172"/>
    </location>
</feature>
<feature type="compositionally biased region" description="Low complexity" evidence="1">
    <location>
        <begin position="219"/>
        <end position="245"/>
    </location>
</feature>
<comment type="caution">
    <text evidence="2">The sequence shown here is derived from an EMBL/GenBank/DDBJ whole genome shotgun (WGS) entry which is preliminary data.</text>
</comment>
<feature type="compositionally biased region" description="Low complexity" evidence="1">
    <location>
        <begin position="361"/>
        <end position="370"/>
    </location>
</feature>
<feature type="region of interest" description="Disordered" evidence="1">
    <location>
        <begin position="313"/>
        <end position="448"/>
    </location>
</feature>
<feature type="compositionally biased region" description="Polar residues" evidence="1">
    <location>
        <begin position="755"/>
        <end position="765"/>
    </location>
</feature>
<name>A0AAN9G364_9CAEN</name>
<feature type="region of interest" description="Disordered" evidence="1">
    <location>
        <begin position="485"/>
        <end position="630"/>
    </location>
</feature>
<feature type="compositionally biased region" description="Basic and acidic residues" evidence="1">
    <location>
        <begin position="372"/>
        <end position="383"/>
    </location>
</feature>
<feature type="compositionally biased region" description="Polar residues" evidence="1">
    <location>
        <begin position="24"/>
        <end position="47"/>
    </location>
</feature>
<gene>
    <name evidence="2" type="ORF">V1264_006980</name>
</gene>
<feature type="region of interest" description="Disordered" evidence="1">
    <location>
        <begin position="705"/>
        <end position="812"/>
    </location>
</feature>
<dbReference type="Proteomes" id="UP001374579">
    <property type="component" value="Unassembled WGS sequence"/>
</dbReference>
<feature type="compositionally biased region" description="Low complexity" evidence="1">
    <location>
        <begin position="611"/>
        <end position="621"/>
    </location>
</feature>
<organism evidence="2 3">
    <name type="scientific">Littorina saxatilis</name>
    <dbReference type="NCBI Taxonomy" id="31220"/>
    <lineage>
        <taxon>Eukaryota</taxon>
        <taxon>Metazoa</taxon>
        <taxon>Spiralia</taxon>
        <taxon>Lophotrochozoa</taxon>
        <taxon>Mollusca</taxon>
        <taxon>Gastropoda</taxon>
        <taxon>Caenogastropoda</taxon>
        <taxon>Littorinimorpha</taxon>
        <taxon>Littorinoidea</taxon>
        <taxon>Littorinidae</taxon>
        <taxon>Littorina</taxon>
    </lineage>
</organism>
<dbReference type="AlphaFoldDB" id="A0AAN9G364"/>
<evidence type="ECO:0000313" key="2">
    <source>
        <dbReference type="EMBL" id="KAK7093184.1"/>
    </source>
</evidence>
<feature type="compositionally biased region" description="Polar residues" evidence="1">
    <location>
        <begin position="722"/>
        <end position="731"/>
    </location>
</feature>
<reference evidence="2 3" key="1">
    <citation type="submission" date="2024-02" db="EMBL/GenBank/DDBJ databases">
        <title>Chromosome-scale genome assembly of the rough periwinkle Littorina saxatilis.</title>
        <authorList>
            <person name="De Jode A."/>
            <person name="Faria R."/>
            <person name="Formenti G."/>
            <person name="Sims Y."/>
            <person name="Smith T.P."/>
            <person name="Tracey A."/>
            <person name="Wood J.M.D."/>
            <person name="Zagrodzka Z.B."/>
            <person name="Johannesson K."/>
            <person name="Butlin R.K."/>
            <person name="Leder E.H."/>
        </authorList>
    </citation>
    <scope>NUCLEOTIDE SEQUENCE [LARGE SCALE GENOMIC DNA]</scope>
    <source>
        <strain evidence="2">Snail1</strain>
        <tissue evidence="2">Muscle</tissue>
    </source>
</reference>
<evidence type="ECO:0000313" key="3">
    <source>
        <dbReference type="Proteomes" id="UP001374579"/>
    </source>
</evidence>
<accession>A0AAN9G364</accession>
<dbReference type="EMBL" id="JBAMIC010000019">
    <property type="protein sequence ID" value="KAK7093184.1"/>
    <property type="molecule type" value="Genomic_DNA"/>
</dbReference>